<name>A0AB39L894_9MICC</name>
<dbReference type="KEGG" id="spue:AB5L97_06480"/>
<reference evidence="1" key="1">
    <citation type="submission" date="2024-07" db="EMBL/GenBank/DDBJ databases">
        <authorList>
            <person name="fu j."/>
        </authorList>
    </citation>
    <scope>NUCLEOTIDE SEQUENCE</scope>
    <source>
        <strain evidence="1">P10A9</strain>
    </source>
</reference>
<dbReference type="RefSeq" id="WP_307957207.1">
    <property type="nucleotide sequence ID" value="NZ_CP163302.1"/>
</dbReference>
<sequence length="146" mass="16198">MGYFGSWLFENGLWARADEPPLDRSGPWLHLDIYDSDIATIRYAPNRAGTGIAFLGMTPRVYFDDESASAPTNLQAETEGLAAWVADYVDGDEAQLRTQARTYLADDSEPDTDEPDHGNGEDVFVEVKTASFLKAMGLGVPERYRE</sequence>
<gene>
    <name evidence="1" type="ORF">AB5L97_06480</name>
</gene>
<evidence type="ECO:0000313" key="1">
    <source>
        <dbReference type="EMBL" id="XDP46652.1"/>
    </source>
</evidence>
<accession>A0AB39L894</accession>
<protein>
    <submittedName>
        <fullName evidence="1">Uncharacterized protein</fullName>
    </submittedName>
</protein>
<dbReference type="EMBL" id="CP163302">
    <property type="protein sequence ID" value="XDP46652.1"/>
    <property type="molecule type" value="Genomic_DNA"/>
</dbReference>
<dbReference type="AlphaFoldDB" id="A0AB39L894"/>
<proteinExistence type="predicted"/>
<organism evidence="1">
    <name type="scientific">Sinomonas puerhi</name>
    <dbReference type="NCBI Taxonomy" id="3238584"/>
    <lineage>
        <taxon>Bacteria</taxon>
        <taxon>Bacillati</taxon>
        <taxon>Actinomycetota</taxon>
        <taxon>Actinomycetes</taxon>
        <taxon>Micrococcales</taxon>
        <taxon>Micrococcaceae</taxon>
        <taxon>Sinomonas</taxon>
    </lineage>
</organism>